<dbReference type="OrthoDB" id="2447685at2759"/>
<evidence type="ECO:0000313" key="3">
    <source>
        <dbReference type="Proteomes" id="UP000765509"/>
    </source>
</evidence>
<reference evidence="2" key="1">
    <citation type="submission" date="2021-03" db="EMBL/GenBank/DDBJ databases">
        <title>Draft genome sequence of rust myrtle Austropuccinia psidii MF-1, a brazilian biotype.</title>
        <authorList>
            <person name="Quecine M.C."/>
            <person name="Pachon D.M.R."/>
            <person name="Bonatelli M.L."/>
            <person name="Correr F.H."/>
            <person name="Franceschini L.M."/>
            <person name="Leite T.F."/>
            <person name="Margarido G.R.A."/>
            <person name="Almeida C.A."/>
            <person name="Ferrarezi J.A."/>
            <person name="Labate C.A."/>
        </authorList>
    </citation>
    <scope>NUCLEOTIDE SEQUENCE</scope>
    <source>
        <strain evidence="2">MF-1</strain>
    </source>
</reference>
<dbReference type="EMBL" id="AVOT02009916">
    <property type="protein sequence ID" value="MBW0489081.1"/>
    <property type="molecule type" value="Genomic_DNA"/>
</dbReference>
<feature type="compositionally biased region" description="Acidic residues" evidence="1">
    <location>
        <begin position="41"/>
        <end position="56"/>
    </location>
</feature>
<accession>A0A9Q3CVA3</accession>
<evidence type="ECO:0000313" key="2">
    <source>
        <dbReference type="EMBL" id="MBW0489081.1"/>
    </source>
</evidence>
<evidence type="ECO:0008006" key="4">
    <source>
        <dbReference type="Google" id="ProtNLM"/>
    </source>
</evidence>
<dbReference type="AlphaFoldDB" id="A0A9Q3CVA3"/>
<sequence>MEGAAPSRKDRRGPRRLNSFSGVVGGFPGISRTTFKGPGVDGEEEEENSVEEEYSEGTEGVPDPMRASQGTGGPTLAQYIQPISHQSEASLLAIMQQMTQIMGNLQAESSSESSRPQAFKTPSMKAPEYFYGTWPFKFKSFIQSFHLIFHDYLEKFSQDKKKVPYATSFLIGRDAKLIEPDLSNITNQDQSYLLNYLKLFESHLFNFFGHPNEVRKAKAELDALRMKEGAHVSLYITNFRSLVSRIGDWGERAPIQDFESVSLPYLNN</sequence>
<proteinExistence type="predicted"/>
<organism evidence="2 3">
    <name type="scientific">Austropuccinia psidii MF-1</name>
    <dbReference type="NCBI Taxonomy" id="1389203"/>
    <lineage>
        <taxon>Eukaryota</taxon>
        <taxon>Fungi</taxon>
        <taxon>Dikarya</taxon>
        <taxon>Basidiomycota</taxon>
        <taxon>Pucciniomycotina</taxon>
        <taxon>Pucciniomycetes</taxon>
        <taxon>Pucciniales</taxon>
        <taxon>Sphaerophragmiaceae</taxon>
        <taxon>Austropuccinia</taxon>
    </lineage>
</organism>
<comment type="caution">
    <text evidence="2">The sequence shown here is derived from an EMBL/GenBank/DDBJ whole genome shotgun (WGS) entry which is preliminary data.</text>
</comment>
<dbReference type="Proteomes" id="UP000765509">
    <property type="component" value="Unassembled WGS sequence"/>
</dbReference>
<gene>
    <name evidence="2" type="ORF">O181_028796</name>
</gene>
<keyword evidence="3" id="KW-1185">Reference proteome</keyword>
<protein>
    <recommendedName>
        <fullName evidence="4">Retrotransposon gag domain-containing protein</fullName>
    </recommendedName>
</protein>
<evidence type="ECO:0000256" key="1">
    <source>
        <dbReference type="SAM" id="MobiDB-lite"/>
    </source>
</evidence>
<name>A0A9Q3CVA3_9BASI</name>
<feature type="region of interest" description="Disordered" evidence="1">
    <location>
        <begin position="1"/>
        <end position="73"/>
    </location>
</feature>